<feature type="region of interest" description="Disordered" evidence="2">
    <location>
        <begin position="281"/>
        <end position="301"/>
    </location>
</feature>
<evidence type="ECO:0000256" key="1">
    <source>
        <dbReference type="PROSITE-ProRule" id="PRU10141"/>
    </source>
</evidence>
<dbReference type="SMART" id="SM00220">
    <property type="entry name" value="S_TKc"/>
    <property type="match status" value="1"/>
</dbReference>
<dbReference type="InterPro" id="IPR000719">
    <property type="entry name" value="Prot_kinase_dom"/>
</dbReference>
<feature type="compositionally biased region" description="Low complexity" evidence="2">
    <location>
        <begin position="859"/>
        <end position="868"/>
    </location>
</feature>
<evidence type="ECO:0000313" key="6">
    <source>
        <dbReference type="Proteomes" id="UP001497392"/>
    </source>
</evidence>
<feature type="region of interest" description="Disordered" evidence="2">
    <location>
        <begin position="1134"/>
        <end position="1158"/>
    </location>
</feature>
<feature type="compositionally biased region" description="Polar residues" evidence="2">
    <location>
        <begin position="232"/>
        <end position="241"/>
    </location>
</feature>
<evidence type="ECO:0000256" key="2">
    <source>
        <dbReference type="SAM" id="MobiDB-lite"/>
    </source>
</evidence>
<dbReference type="InterPro" id="IPR051681">
    <property type="entry name" value="Ser/Thr_Kinases-Pseudokinases"/>
</dbReference>
<feature type="region of interest" description="Disordered" evidence="2">
    <location>
        <begin position="1298"/>
        <end position="1334"/>
    </location>
</feature>
<feature type="compositionally biased region" description="Polar residues" evidence="2">
    <location>
        <begin position="870"/>
        <end position="880"/>
    </location>
</feature>
<protein>
    <submittedName>
        <fullName evidence="5">G10527 protein</fullName>
    </submittedName>
</protein>
<feature type="binding site" evidence="1">
    <location>
        <position position="350"/>
    </location>
    <ligand>
        <name>ATP</name>
        <dbReference type="ChEBI" id="CHEBI:30616"/>
    </ligand>
</feature>
<dbReference type="Gene3D" id="3.30.200.20">
    <property type="entry name" value="Phosphorylase Kinase, domain 1"/>
    <property type="match status" value="1"/>
</dbReference>
<accession>A0ABP1GA51</accession>
<dbReference type="InterPro" id="IPR017441">
    <property type="entry name" value="Protein_kinase_ATP_BS"/>
</dbReference>
<dbReference type="PANTHER" id="PTHR44329">
    <property type="entry name" value="SERINE/THREONINE-PROTEIN KINASE TNNI3K-RELATED"/>
    <property type="match status" value="1"/>
</dbReference>
<keyword evidence="1" id="KW-0067">ATP-binding</keyword>
<keyword evidence="3" id="KW-1133">Transmembrane helix</keyword>
<keyword evidence="3" id="KW-0812">Transmembrane</keyword>
<feature type="transmembrane region" description="Helical" evidence="3">
    <location>
        <begin position="186"/>
        <end position="211"/>
    </location>
</feature>
<name>A0ABP1GA51_9CHLO</name>
<feature type="region of interest" description="Disordered" evidence="2">
    <location>
        <begin position="859"/>
        <end position="913"/>
    </location>
</feature>
<dbReference type="InterPro" id="IPR011009">
    <property type="entry name" value="Kinase-like_dom_sf"/>
</dbReference>
<keyword evidence="1" id="KW-0547">Nucleotide-binding</keyword>
<organism evidence="5 6">
    <name type="scientific">Coccomyxa viridis</name>
    <dbReference type="NCBI Taxonomy" id="1274662"/>
    <lineage>
        <taxon>Eukaryota</taxon>
        <taxon>Viridiplantae</taxon>
        <taxon>Chlorophyta</taxon>
        <taxon>core chlorophytes</taxon>
        <taxon>Trebouxiophyceae</taxon>
        <taxon>Trebouxiophyceae incertae sedis</taxon>
        <taxon>Coccomyxaceae</taxon>
        <taxon>Coccomyxa</taxon>
    </lineage>
</organism>
<dbReference type="PROSITE" id="PS00107">
    <property type="entry name" value="PROTEIN_KINASE_ATP"/>
    <property type="match status" value="1"/>
</dbReference>
<feature type="region of interest" description="Disordered" evidence="2">
    <location>
        <begin position="682"/>
        <end position="715"/>
    </location>
</feature>
<feature type="region of interest" description="Disordered" evidence="2">
    <location>
        <begin position="406"/>
        <end position="425"/>
    </location>
</feature>
<reference evidence="5 6" key="1">
    <citation type="submission" date="2024-06" db="EMBL/GenBank/DDBJ databases">
        <authorList>
            <person name="Kraege A."/>
            <person name="Thomma B."/>
        </authorList>
    </citation>
    <scope>NUCLEOTIDE SEQUENCE [LARGE SCALE GENOMIC DNA]</scope>
</reference>
<evidence type="ECO:0000259" key="4">
    <source>
        <dbReference type="PROSITE" id="PS50011"/>
    </source>
</evidence>
<dbReference type="PROSITE" id="PS50011">
    <property type="entry name" value="PROTEIN_KINASE_DOM"/>
    <property type="match status" value="1"/>
</dbReference>
<evidence type="ECO:0000256" key="3">
    <source>
        <dbReference type="SAM" id="Phobius"/>
    </source>
</evidence>
<gene>
    <name evidence="5" type="primary">g10527</name>
    <name evidence="5" type="ORF">VP750_LOCUS9444</name>
</gene>
<comment type="caution">
    <text evidence="5">The sequence shown here is derived from an EMBL/GenBank/DDBJ whole genome shotgun (WGS) entry which is preliminary data.</text>
</comment>
<sequence length="1334" mass="142839">MKSSRAARNKDPVILSSEFWTSTVVIEQRAVQIISAGPGQAAIDLGGLVDAIHVASTGVLGMRSVITRNAGPRSLTRLDTGARYRVNHFGAWPSITLGPGAQVVTQNCTLYTYSERAWQQCALFQNFTADFLRSTAYRGQHSSNGQSQIFVSDKWAFRDNVTDLATNSIGGVVSGQPAVKGTTMPWWGGLLCGVAALLAAVFLALLGYYMYDRHAMRRARVQLDIEKALVQQATRGRSSSKPDLYAPSPVTPEGPRAPVLDPKLGYSGSLLSESLDGANSSLDDGLPAAETPAPSSHNTSITDAVMSLPDLLRARSAQLVGALELGAPLGRGSFGKVYKGKWKGTTVAVKIIEHSAESSSGIKELRESVLSSSIIHPNVVSTYKIRTIPAACPKSCQAKYPEERKDIDAYQSDPTKEKSGRKSSTYGPEMLETWLLLEFCDRGTLDRAIMQKQILYSTNGTPNLEFLYRCLIDIAAGMDYLHSLGVINGDLKPANVLLKSTNEDVRGFTCKLADFGLSRVLDTDRTHVSTQTYGTLAYQPAELLQEGRLTKAADIHSFSMIMYEMYTKQRLFDGCNTGQAFYKILMGYRPSLPPDMPASYRSVMTSCWSTDPLARPGFDLIIKCLQTQLIEHLQESEGMKHQNTIDRPFSDERTLSPAERDAENAAFLSRVRAAALEAHGGSGLAERRTLSRPDILPIPEGNEAGSQIGQLDGADSNECGWLGTEEMGEELDTRGSSLGMQRLQSRASSFDEQLWDELEAQARRRRSIEGNVERGVASRDAAYNAASPFARQLATQGAPTLFGQPSRPSLPLTQRPSALGQTAIPVVPDVTALPFSAGADSRGFLAAKQALLAQAAAAPGGAGQEPLPSGAQQTNGNRASARQHRVADTAGPVAQPSLGKQGKAQGVALGSSENDTRAYRQQQGSPVLGAASVVSGKTGQPADTPHQEPMGINELAVLSKRPKRMPIQQHRLAEVMAVLDAKGSSRPNTFSSTTPSNRDHSSPASLGSAALAEFPKAVSEGGEGSQISMSMLMDVRPLSQSVPELTQQSSNSVAAMSKSQAQLANEQIISQVLRKKMDQDARPSKAPRVSFLQSANNAAGAPGRSLPPSAHNKIPPARPNERTVTFAAARNDIDGHGHVHQGSRGRHESASRDSSAQRLLPSQLLQQGVESMGGALEVSPSAFGGFTVREDFVMAMRLNISHAQSMPAEGASRTELEMEGRGGGPSPGNKAPASANVHQCRQGAARSSLEESPAISTRGRSMPSRELVKVYSSKAVAHGLSLGFFPVDRRDLMSPVGPTSGQYVANGKHEVPTTKSQESWASPFADVAVKDHPS</sequence>
<feature type="compositionally biased region" description="Basic and acidic residues" evidence="2">
    <location>
        <begin position="406"/>
        <end position="420"/>
    </location>
</feature>
<evidence type="ECO:0000313" key="5">
    <source>
        <dbReference type="EMBL" id="CAL5227538.1"/>
    </source>
</evidence>
<dbReference type="Pfam" id="PF00069">
    <property type="entry name" value="Pkinase"/>
    <property type="match status" value="1"/>
</dbReference>
<feature type="region of interest" description="Disordered" evidence="2">
    <location>
        <begin position="983"/>
        <end position="1005"/>
    </location>
</feature>
<feature type="region of interest" description="Disordered" evidence="2">
    <location>
        <begin position="1095"/>
        <end position="1119"/>
    </location>
</feature>
<dbReference type="SUPFAM" id="SSF56112">
    <property type="entry name" value="Protein kinase-like (PK-like)"/>
    <property type="match status" value="1"/>
</dbReference>
<feature type="region of interest" description="Disordered" evidence="2">
    <location>
        <begin position="638"/>
        <end position="660"/>
    </location>
</feature>
<feature type="compositionally biased region" description="Polar residues" evidence="2">
    <location>
        <begin position="985"/>
        <end position="996"/>
    </location>
</feature>
<feature type="region of interest" description="Disordered" evidence="2">
    <location>
        <begin position="1205"/>
        <end position="1264"/>
    </location>
</feature>
<feature type="region of interest" description="Disordered" evidence="2">
    <location>
        <begin position="232"/>
        <end position="260"/>
    </location>
</feature>
<dbReference type="Proteomes" id="UP001497392">
    <property type="component" value="Unassembled WGS sequence"/>
</dbReference>
<feature type="domain" description="Protein kinase" evidence="4">
    <location>
        <begin position="323"/>
        <end position="629"/>
    </location>
</feature>
<proteinExistence type="predicted"/>
<dbReference type="EMBL" id="CAXHTA020000017">
    <property type="protein sequence ID" value="CAL5227538.1"/>
    <property type="molecule type" value="Genomic_DNA"/>
</dbReference>
<dbReference type="PANTHER" id="PTHR44329:SF214">
    <property type="entry name" value="PROTEIN KINASE DOMAIN-CONTAINING PROTEIN"/>
    <property type="match status" value="1"/>
</dbReference>
<dbReference type="Gene3D" id="1.10.510.10">
    <property type="entry name" value="Transferase(Phosphotransferase) domain 1"/>
    <property type="match status" value="1"/>
</dbReference>
<keyword evidence="3" id="KW-0472">Membrane</keyword>
<keyword evidence="6" id="KW-1185">Reference proteome</keyword>